<dbReference type="Proteomes" id="UP000287823">
    <property type="component" value="Unassembled WGS sequence"/>
</dbReference>
<feature type="domain" description="T-SNARE coiled-coil homology" evidence="8">
    <location>
        <begin position="464"/>
        <end position="518"/>
    </location>
</feature>
<keyword evidence="10" id="KW-1185">Reference proteome</keyword>
<evidence type="ECO:0000256" key="2">
    <source>
        <dbReference type="ARBA" id="ARBA00022519"/>
    </source>
</evidence>
<dbReference type="CDD" id="cd19411">
    <property type="entry name" value="MCP2201-like_sensor"/>
    <property type="match status" value="1"/>
</dbReference>
<evidence type="ECO:0000313" key="9">
    <source>
        <dbReference type="EMBL" id="RUO32517.1"/>
    </source>
</evidence>
<keyword evidence="2" id="KW-1003">Cell membrane</keyword>
<reference evidence="9 10" key="1">
    <citation type="journal article" date="2011" name="Front. Microbiol.">
        <title>Genomic signatures of strain selection and enhancement in Bacillus atrophaeus var. globigii, a historical biowarfare simulant.</title>
        <authorList>
            <person name="Gibbons H.S."/>
            <person name="Broomall S.M."/>
            <person name="McNew L.A."/>
            <person name="Daligault H."/>
            <person name="Chapman C."/>
            <person name="Bruce D."/>
            <person name="Karavis M."/>
            <person name="Krepps M."/>
            <person name="McGregor P.A."/>
            <person name="Hong C."/>
            <person name="Park K.H."/>
            <person name="Akmal A."/>
            <person name="Feldman A."/>
            <person name="Lin J.S."/>
            <person name="Chang W.E."/>
            <person name="Higgs B.W."/>
            <person name="Demirev P."/>
            <person name="Lindquist J."/>
            <person name="Liem A."/>
            <person name="Fochler E."/>
            <person name="Read T.D."/>
            <person name="Tapia R."/>
            <person name="Johnson S."/>
            <person name="Bishop-Lilly K.A."/>
            <person name="Detter C."/>
            <person name="Han C."/>
            <person name="Sozhamannan S."/>
            <person name="Rosenzweig C.N."/>
            <person name="Skowronski E.W."/>
        </authorList>
    </citation>
    <scope>NUCLEOTIDE SEQUENCE [LARGE SCALE GENOMIC DNA]</scope>
    <source>
        <strain evidence="9 10">Y4G10-17</strain>
    </source>
</reference>
<dbReference type="Pfam" id="PF00015">
    <property type="entry name" value="MCPsignal"/>
    <property type="match status" value="1"/>
</dbReference>
<evidence type="ECO:0000256" key="6">
    <source>
        <dbReference type="SAM" id="Phobius"/>
    </source>
</evidence>
<evidence type="ECO:0000256" key="3">
    <source>
        <dbReference type="ARBA" id="ARBA00023224"/>
    </source>
</evidence>
<dbReference type="PANTHER" id="PTHR32089">
    <property type="entry name" value="METHYL-ACCEPTING CHEMOTAXIS PROTEIN MCPB"/>
    <property type="match status" value="1"/>
</dbReference>
<evidence type="ECO:0000256" key="1">
    <source>
        <dbReference type="ARBA" id="ARBA00004429"/>
    </source>
</evidence>
<dbReference type="GO" id="GO:0005886">
    <property type="term" value="C:plasma membrane"/>
    <property type="evidence" value="ECO:0007669"/>
    <property type="project" value="UniProtKB-SubCell"/>
</dbReference>
<dbReference type="SMART" id="SM00283">
    <property type="entry name" value="MA"/>
    <property type="match status" value="1"/>
</dbReference>
<evidence type="ECO:0000256" key="5">
    <source>
        <dbReference type="PROSITE-ProRule" id="PRU00284"/>
    </source>
</evidence>
<dbReference type="GO" id="GO:0007165">
    <property type="term" value="P:signal transduction"/>
    <property type="evidence" value="ECO:0007669"/>
    <property type="project" value="UniProtKB-KW"/>
</dbReference>
<comment type="similarity">
    <text evidence="4">Belongs to the methyl-accepting chemotaxis (MCP) protein family.</text>
</comment>
<keyword evidence="6" id="KW-0472">Membrane</keyword>
<feature type="transmembrane region" description="Helical" evidence="6">
    <location>
        <begin position="186"/>
        <end position="207"/>
    </location>
</feature>
<dbReference type="SUPFAM" id="SSF58104">
    <property type="entry name" value="Methyl-accepting chemotaxis protein (MCP) signaling domain"/>
    <property type="match status" value="1"/>
</dbReference>
<dbReference type="PROSITE" id="PS50192">
    <property type="entry name" value="T_SNARE"/>
    <property type="match status" value="1"/>
</dbReference>
<accession>A0A432WFM8</accession>
<keyword evidence="2" id="KW-0997">Cell inner membrane</keyword>
<dbReference type="RefSeq" id="WP_126799291.1">
    <property type="nucleotide sequence ID" value="NZ_PIPO01000004.1"/>
</dbReference>
<evidence type="ECO:0000259" key="7">
    <source>
        <dbReference type="PROSITE" id="PS50111"/>
    </source>
</evidence>
<dbReference type="InterPro" id="IPR004090">
    <property type="entry name" value="Chemotax_Me-accpt_rcpt"/>
</dbReference>
<evidence type="ECO:0000313" key="10">
    <source>
        <dbReference type="Proteomes" id="UP000287823"/>
    </source>
</evidence>
<dbReference type="PRINTS" id="PR00260">
    <property type="entry name" value="CHEMTRNSDUCR"/>
</dbReference>
<dbReference type="AlphaFoldDB" id="A0A432WFM8"/>
<dbReference type="InterPro" id="IPR004089">
    <property type="entry name" value="MCPsignal_dom"/>
</dbReference>
<evidence type="ECO:0000259" key="8">
    <source>
        <dbReference type="PROSITE" id="PS50192"/>
    </source>
</evidence>
<dbReference type="GO" id="GO:0006935">
    <property type="term" value="P:chemotaxis"/>
    <property type="evidence" value="ECO:0007669"/>
    <property type="project" value="InterPro"/>
</dbReference>
<dbReference type="CDD" id="cd11386">
    <property type="entry name" value="MCP_signal"/>
    <property type="match status" value="1"/>
</dbReference>
<dbReference type="EMBL" id="PIPO01000004">
    <property type="protein sequence ID" value="RUO32517.1"/>
    <property type="molecule type" value="Genomic_DNA"/>
</dbReference>
<dbReference type="PROSITE" id="PS50111">
    <property type="entry name" value="CHEMOTAXIS_TRANSDUC_2"/>
    <property type="match status" value="1"/>
</dbReference>
<dbReference type="Gene3D" id="1.10.287.950">
    <property type="entry name" value="Methyl-accepting chemotaxis protein"/>
    <property type="match status" value="1"/>
</dbReference>
<comment type="caution">
    <text evidence="9">The sequence shown here is derived from an EMBL/GenBank/DDBJ whole genome shotgun (WGS) entry which is preliminary data.</text>
</comment>
<keyword evidence="6" id="KW-1133">Transmembrane helix</keyword>
<gene>
    <name evidence="9" type="ORF">CWE14_10255</name>
</gene>
<feature type="transmembrane region" description="Helical" evidence="6">
    <location>
        <begin position="7"/>
        <end position="27"/>
    </location>
</feature>
<dbReference type="FunFam" id="1.10.287.950:FF:000001">
    <property type="entry name" value="Methyl-accepting chemotaxis sensory transducer"/>
    <property type="match status" value="1"/>
</dbReference>
<organism evidence="9 10">
    <name type="scientific">Aliidiomarina soli</name>
    <dbReference type="NCBI Taxonomy" id="1928574"/>
    <lineage>
        <taxon>Bacteria</taxon>
        <taxon>Pseudomonadati</taxon>
        <taxon>Pseudomonadota</taxon>
        <taxon>Gammaproteobacteria</taxon>
        <taxon>Alteromonadales</taxon>
        <taxon>Idiomarinaceae</taxon>
        <taxon>Aliidiomarina</taxon>
    </lineage>
</organism>
<protein>
    <submittedName>
        <fullName evidence="9">Methyl-accepting chemotaxis protein</fullName>
    </submittedName>
</protein>
<dbReference type="GO" id="GO:0004888">
    <property type="term" value="F:transmembrane signaling receptor activity"/>
    <property type="evidence" value="ECO:0007669"/>
    <property type="project" value="InterPro"/>
</dbReference>
<sequence>MRIATRLYFGFGLILVLMLGLTVYGVYQVVQIDRVLSNVNQQDSVEQRQAINFRGSVHDRAISIRDAVLVRDRDAASEFYAEIETLKAFYQDAAEELDRLYANGTPSAEERRLLQRINQIEERTLTATERTQQFINESRYDEARAYLLATVSPAYTEWLAAVNALIDYQEASISSQVDGVVEDTTGFAAAMLTITVIALIAGAIIAYTTVQRMVKTIGGEPEDALTLIGRISRGDLGVSVKTKHPRSIMAAVGTLAKDLRSMISETMQASSDVAAASVQLARTAQQNEALIDKQQDETTQGASAIEQMSMTVQEVASHTVQAADVAESAQEEFRAGEHEVSANQQAINSLANEVAEAADVIGRLQDETREIGTVLEVIQAIAEQTNLLALNAAIEAARAGEHGRGFAVVADEVRNLATRTQDSTAQINTIIERVQAGAAQAVDVMQRGNEQAATSVEQARRAGESLATINQSVTRLNDMNAQIATAAEEQSAVADEINQNFRRITDTASESSRGARDVSEASAGLEQLARSLQSSISKFQLNDA</sequence>
<keyword evidence="6" id="KW-0812">Transmembrane</keyword>
<dbReference type="InterPro" id="IPR047347">
    <property type="entry name" value="YvaQ-like_sensor"/>
</dbReference>
<dbReference type="PANTHER" id="PTHR32089:SF120">
    <property type="entry name" value="METHYL-ACCEPTING CHEMOTAXIS PROTEIN TLPQ"/>
    <property type="match status" value="1"/>
</dbReference>
<dbReference type="Pfam" id="PF12729">
    <property type="entry name" value="4HB_MCP_1"/>
    <property type="match status" value="1"/>
</dbReference>
<feature type="domain" description="Methyl-accepting transducer" evidence="7">
    <location>
        <begin position="269"/>
        <end position="505"/>
    </location>
</feature>
<name>A0A432WFM8_9GAMM</name>
<dbReference type="InterPro" id="IPR024478">
    <property type="entry name" value="HlyB_4HB_MCP"/>
</dbReference>
<evidence type="ECO:0000256" key="4">
    <source>
        <dbReference type="ARBA" id="ARBA00029447"/>
    </source>
</evidence>
<dbReference type="InterPro" id="IPR000727">
    <property type="entry name" value="T_SNARE_dom"/>
</dbReference>
<comment type="subcellular location">
    <subcellularLocation>
        <location evidence="1">Cell inner membrane</location>
        <topology evidence="1">Multi-pass membrane protein</topology>
    </subcellularLocation>
</comment>
<proteinExistence type="inferred from homology"/>
<keyword evidence="3 5" id="KW-0807">Transducer</keyword>